<evidence type="ECO:0000313" key="7">
    <source>
        <dbReference type="EMBL" id="BAI61450.1"/>
    </source>
</evidence>
<dbReference type="Gene3D" id="3.40.50.360">
    <property type="match status" value="1"/>
</dbReference>
<reference evidence="7 8" key="2">
    <citation type="journal article" date="2008" name="Int. J. Syst. Evol. Microbiol.">
        <title>Methanocella paludicola gen. nov., sp. nov., a methane-producing archaeon, the first isolate of the lineage 'Rice Cluster I', and proposal of the new archaeal order Methanocellales ord. nov.</title>
        <authorList>
            <person name="Sakai S."/>
            <person name="Imachi H."/>
            <person name="Hanada S."/>
            <person name="Ohashi A."/>
            <person name="Harada H."/>
            <person name="Kamagata Y."/>
        </authorList>
    </citation>
    <scope>NUCLEOTIDE SEQUENCE [LARGE SCALE GENOMIC DNA]</scope>
    <source>
        <strain evidence="8">DSM 17711 / JCM 13418 / NBRC 101707 / SANAE</strain>
    </source>
</reference>
<keyword evidence="4" id="KW-0288">FMN</keyword>
<feature type="domain" description="NADPH-dependent FMN reductase-like" evidence="6">
    <location>
        <begin position="4"/>
        <end position="128"/>
    </location>
</feature>
<comment type="cofactor">
    <cofactor evidence="1">
        <name>FMN</name>
        <dbReference type="ChEBI" id="CHEBI:58210"/>
    </cofactor>
</comment>
<dbReference type="InterPro" id="IPR005025">
    <property type="entry name" value="FMN_Rdtase-like_dom"/>
</dbReference>
<dbReference type="EMBL" id="AP011532">
    <property type="protein sequence ID" value="BAI61450.1"/>
    <property type="molecule type" value="Genomic_DNA"/>
</dbReference>
<dbReference type="PANTHER" id="PTHR43278:SF2">
    <property type="entry name" value="IRON-SULFUR FLAVOPROTEIN"/>
    <property type="match status" value="1"/>
</dbReference>
<dbReference type="STRING" id="304371.MCP_1378"/>
<reference evidence="8" key="3">
    <citation type="journal article" date="2011" name="PLoS ONE">
        <title>Genome sequence of a mesophilic hydrogenotrophic methanogen Methanocella paludicola, the first cultivated representative of the order Methanocellales.</title>
        <authorList>
            <person name="Sakai S."/>
            <person name="Takaki Y."/>
            <person name="Shimamura S."/>
            <person name="Sekine M."/>
            <person name="Tajima T."/>
            <person name="Kosugi H."/>
            <person name="Ichikawa N."/>
            <person name="Tasumi E."/>
            <person name="Hiraki A.T."/>
            <person name="Shimizu A."/>
            <person name="Kato Y."/>
            <person name="Nishiko R."/>
            <person name="Mori K."/>
            <person name="Fujita N."/>
            <person name="Imachi H."/>
            <person name="Takai K."/>
        </authorList>
    </citation>
    <scope>NUCLEOTIDE SEQUENCE [LARGE SCALE GENOMIC DNA]</scope>
    <source>
        <strain evidence="8">DSM 17711 / JCM 13418 / NBRC 101707 / SANAE</strain>
    </source>
</reference>
<dbReference type="SUPFAM" id="SSF52218">
    <property type="entry name" value="Flavoproteins"/>
    <property type="match status" value="1"/>
</dbReference>
<dbReference type="PATRIC" id="fig|304371.9.peg.1416"/>
<dbReference type="OrthoDB" id="9059at2157"/>
<reference evidence="7 8" key="1">
    <citation type="journal article" date="2007" name="Appl. Environ. Microbiol.">
        <title>Isolation of key methanogens for global methane emission from rice paddy fields: a novel isolate affiliated with the clone cluster rice cluster I.</title>
        <authorList>
            <person name="Sakai S."/>
            <person name="Imachi H."/>
            <person name="Sekiguchi Y."/>
            <person name="Ohashi A."/>
            <person name="Harada H."/>
            <person name="Kamagata Y."/>
        </authorList>
    </citation>
    <scope>NUCLEOTIDE SEQUENCE [LARGE SCALE GENOMIC DNA]</scope>
    <source>
        <strain evidence="8">DSM 17711 / JCM 13418 / NBRC 101707 / SANAE</strain>
    </source>
</reference>
<dbReference type="InterPro" id="IPR051796">
    <property type="entry name" value="ISF_SsuE-like"/>
</dbReference>
<comment type="cofactor">
    <cofactor evidence="2">
        <name>[4Fe-4S] cluster</name>
        <dbReference type="ChEBI" id="CHEBI:49883"/>
    </cofactor>
</comment>
<evidence type="ECO:0000259" key="6">
    <source>
        <dbReference type="Pfam" id="PF03358"/>
    </source>
</evidence>
<dbReference type="KEGG" id="mpd:MCP_1378"/>
<keyword evidence="8" id="KW-1185">Reference proteome</keyword>
<dbReference type="InterPro" id="IPR029039">
    <property type="entry name" value="Flavoprotein-like_sf"/>
</dbReference>
<organism evidence="7 8">
    <name type="scientific">Methanocella paludicola (strain DSM 17711 / JCM 13418 / NBRC 101707 / SANAE)</name>
    <dbReference type="NCBI Taxonomy" id="304371"/>
    <lineage>
        <taxon>Archaea</taxon>
        <taxon>Methanobacteriati</taxon>
        <taxon>Methanobacteriota</taxon>
        <taxon>Stenosarchaea group</taxon>
        <taxon>Methanomicrobia</taxon>
        <taxon>Methanocellales</taxon>
        <taxon>Methanocellaceae</taxon>
        <taxon>Methanocella</taxon>
    </lineage>
</organism>
<name>D1YYC8_METPS</name>
<dbReference type="AlphaFoldDB" id="D1YYC8"/>
<evidence type="ECO:0000256" key="1">
    <source>
        <dbReference type="ARBA" id="ARBA00001917"/>
    </source>
</evidence>
<dbReference type="GO" id="GO:0016491">
    <property type="term" value="F:oxidoreductase activity"/>
    <property type="evidence" value="ECO:0007669"/>
    <property type="project" value="InterPro"/>
</dbReference>
<keyword evidence="3" id="KW-0285">Flavoprotein</keyword>
<accession>D1YYC8</accession>
<gene>
    <name evidence="7" type="ordered locus">MCP_1378</name>
</gene>
<dbReference type="GeneID" id="8681340"/>
<evidence type="ECO:0000256" key="2">
    <source>
        <dbReference type="ARBA" id="ARBA00001966"/>
    </source>
</evidence>
<evidence type="ECO:0000256" key="3">
    <source>
        <dbReference type="ARBA" id="ARBA00022630"/>
    </source>
</evidence>
<evidence type="ECO:0000256" key="5">
    <source>
        <dbReference type="ARBA" id="ARBA00038292"/>
    </source>
</evidence>
<dbReference type="RefSeq" id="WP_012900129.1">
    <property type="nucleotide sequence ID" value="NC_013665.1"/>
</dbReference>
<dbReference type="Proteomes" id="UP000001882">
    <property type="component" value="Chromosome"/>
</dbReference>
<comment type="similarity">
    <text evidence="5">Belongs to the SsuE family. Isf subfamily.</text>
</comment>
<proteinExistence type="inferred from homology"/>
<dbReference type="PANTHER" id="PTHR43278">
    <property type="entry name" value="NAD(P)H-DEPENDENT FMN-CONTAINING OXIDOREDUCTASE YWQN-RELATED"/>
    <property type="match status" value="1"/>
</dbReference>
<protein>
    <submittedName>
        <fullName evidence="7">Iron-sulfur flavoprotein</fullName>
    </submittedName>
</protein>
<dbReference type="eggNOG" id="arCOG02574">
    <property type="taxonomic scope" value="Archaea"/>
</dbReference>
<evidence type="ECO:0000256" key="4">
    <source>
        <dbReference type="ARBA" id="ARBA00022643"/>
    </source>
</evidence>
<evidence type="ECO:0000313" key="8">
    <source>
        <dbReference type="Proteomes" id="UP000001882"/>
    </source>
</evidence>
<dbReference type="InParanoid" id="D1YYC8"/>
<dbReference type="Pfam" id="PF03358">
    <property type="entry name" value="FMN_red"/>
    <property type="match status" value="1"/>
</dbReference>
<sequence>MKQKVLVLSASPRKGGNSDLLCDQFILGATEAGNQVEKIYVQDKEINFCLGCMDCQSNGGVCVQNDDMAEILDKMVRADVLVMATPIYFYNMDAQLKVVIDRVCPRYTELSNKKAYFIATSDDGRKEAMDVAVAGFRAFLSCLTNVEEAGIIYGTGVRDVGDIKGKPAMAIAYKMGMAI</sequence>